<dbReference type="RefSeq" id="WP_234319816.1">
    <property type="nucleotide sequence ID" value="NZ_BBOK01000003.1"/>
</dbReference>
<dbReference type="InterPro" id="IPR009081">
    <property type="entry name" value="PP-bd_ACP"/>
</dbReference>
<dbReference type="GeneID" id="95506104"/>
<proteinExistence type="predicted"/>
<organism evidence="2 3">
    <name type="scientific">Streptomyces ardesiacus</name>
    <dbReference type="NCBI Taxonomy" id="285564"/>
    <lineage>
        <taxon>Bacteria</taxon>
        <taxon>Bacillati</taxon>
        <taxon>Actinomycetota</taxon>
        <taxon>Actinomycetes</taxon>
        <taxon>Kitasatosporales</taxon>
        <taxon>Streptomycetaceae</taxon>
        <taxon>Streptomyces</taxon>
    </lineage>
</organism>
<dbReference type="SUPFAM" id="SSF47336">
    <property type="entry name" value="ACP-like"/>
    <property type="match status" value="1"/>
</dbReference>
<sequence>MVKLPLAIYLTVDFLDRHIYSLENAMPQAQQAQHLEELRELAAAALEIEPEELGVDDHFIEDHDGDSLRAIELLARIEKKYKIELPQTELPNMTSLSAVYKVVAHYANWQD</sequence>
<evidence type="ECO:0000313" key="3">
    <source>
        <dbReference type="Proteomes" id="UP001617907"/>
    </source>
</evidence>
<dbReference type="EMBL" id="JBIVPC010000019">
    <property type="protein sequence ID" value="MFJ6040572.1"/>
    <property type="molecule type" value="Genomic_DNA"/>
</dbReference>
<protein>
    <submittedName>
        <fullName evidence="2">Acyl carrier protein</fullName>
    </submittedName>
</protein>
<reference evidence="2 3" key="1">
    <citation type="submission" date="2024-10" db="EMBL/GenBank/DDBJ databases">
        <title>The Natural Products Discovery Center: Release of the First 8490 Sequenced Strains for Exploring Actinobacteria Biosynthetic Diversity.</title>
        <authorList>
            <person name="Kalkreuter E."/>
            <person name="Kautsar S.A."/>
            <person name="Yang D."/>
            <person name="Bader C.D."/>
            <person name="Teijaro C.N."/>
            <person name="Fluegel L."/>
            <person name="Davis C.M."/>
            <person name="Simpson J.R."/>
            <person name="Lauterbach L."/>
            <person name="Steele A.D."/>
            <person name="Gui C."/>
            <person name="Meng S."/>
            <person name="Li G."/>
            <person name="Viehrig K."/>
            <person name="Ye F."/>
            <person name="Su P."/>
            <person name="Kiefer A.F."/>
            <person name="Nichols A."/>
            <person name="Cepeda A.J."/>
            <person name="Yan W."/>
            <person name="Fan B."/>
            <person name="Jiang Y."/>
            <person name="Adhikari A."/>
            <person name="Zheng C.-J."/>
            <person name="Schuster L."/>
            <person name="Cowan T.M."/>
            <person name="Smanski M.J."/>
            <person name="Chevrette M.G."/>
            <person name="De Carvalho L.P.S."/>
            <person name="Shen B."/>
        </authorList>
    </citation>
    <scope>NUCLEOTIDE SEQUENCE [LARGE SCALE GENOMIC DNA]</scope>
    <source>
        <strain evidence="2 3">NPDC093086</strain>
    </source>
</reference>
<evidence type="ECO:0000313" key="2">
    <source>
        <dbReference type="EMBL" id="MFJ6040572.1"/>
    </source>
</evidence>
<dbReference type="InterPro" id="IPR036736">
    <property type="entry name" value="ACP-like_sf"/>
</dbReference>
<gene>
    <name evidence="2" type="ORF">ACIQFM_30510</name>
</gene>
<name>A0ABW8HIJ7_9ACTN</name>
<evidence type="ECO:0000259" key="1">
    <source>
        <dbReference type="PROSITE" id="PS50075"/>
    </source>
</evidence>
<dbReference type="Pfam" id="PF00550">
    <property type="entry name" value="PP-binding"/>
    <property type="match status" value="1"/>
</dbReference>
<dbReference type="Proteomes" id="UP001617907">
    <property type="component" value="Unassembled WGS sequence"/>
</dbReference>
<dbReference type="Gene3D" id="1.10.1200.10">
    <property type="entry name" value="ACP-like"/>
    <property type="match status" value="1"/>
</dbReference>
<keyword evidence="3" id="KW-1185">Reference proteome</keyword>
<dbReference type="PROSITE" id="PS50075">
    <property type="entry name" value="CARRIER"/>
    <property type="match status" value="1"/>
</dbReference>
<comment type="caution">
    <text evidence="2">The sequence shown here is derived from an EMBL/GenBank/DDBJ whole genome shotgun (WGS) entry which is preliminary data.</text>
</comment>
<accession>A0ABW8HIJ7</accession>
<feature type="domain" description="Carrier" evidence="1">
    <location>
        <begin position="32"/>
        <end position="107"/>
    </location>
</feature>